<dbReference type="Pfam" id="PF08241">
    <property type="entry name" value="Methyltransf_11"/>
    <property type="match status" value="1"/>
</dbReference>
<reference evidence="6" key="1">
    <citation type="journal article" date="2019" name="Int. J. Syst. Evol. Microbiol.">
        <title>The Global Catalogue of Microorganisms (GCM) 10K type strain sequencing project: providing services to taxonomists for standard genome sequencing and annotation.</title>
        <authorList>
            <consortium name="The Broad Institute Genomics Platform"/>
            <consortium name="The Broad Institute Genome Sequencing Center for Infectious Disease"/>
            <person name="Wu L."/>
            <person name="Ma J."/>
        </authorList>
    </citation>
    <scope>NUCLEOTIDE SEQUENCE [LARGE SCALE GENOMIC DNA]</scope>
    <source>
        <strain evidence="6">JCM 18304</strain>
    </source>
</reference>
<dbReference type="Proteomes" id="UP001501570">
    <property type="component" value="Unassembled WGS sequence"/>
</dbReference>
<keyword evidence="6" id="KW-1185">Reference proteome</keyword>
<evidence type="ECO:0000313" key="5">
    <source>
        <dbReference type="EMBL" id="GAA5200612.1"/>
    </source>
</evidence>
<proteinExistence type="inferred from homology"/>
<accession>A0ABP9ST23</accession>
<sequence length="241" mass="26346">MTDSNQRQARSFGTAAESYDRYRPTYAPEAIVWALGERPLRVADLGAGTGILSRVLRGLGHEVVAVEPDDQMRTRLAAVSPDITALAGAAERIPLPDRSVDAVVAGQAYHWFDVDRAHPEIARVLRPGGAFAVMRNEADPATPWTVRFAEIIDGPGGDARPAPDFGARFGPVEHAERRHEIRMTPDDLLAVATTRSPYLVADEPRRRELLDAVRRLIAEAGLGDGPFAMPYVTQVYRATVE</sequence>
<dbReference type="PANTHER" id="PTHR44942">
    <property type="entry name" value="METHYLTRANSF_11 DOMAIN-CONTAINING PROTEIN"/>
    <property type="match status" value="1"/>
</dbReference>
<dbReference type="InterPro" id="IPR013216">
    <property type="entry name" value="Methyltransf_11"/>
</dbReference>
<gene>
    <name evidence="5" type="ORF">GCM10023322_78890</name>
</gene>
<dbReference type="SUPFAM" id="SSF53335">
    <property type="entry name" value="S-adenosyl-L-methionine-dependent methyltransferases"/>
    <property type="match status" value="1"/>
</dbReference>
<dbReference type="RefSeq" id="WP_345638592.1">
    <property type="nucleotide sequence ID" value="NZ_BAABJQ010000044.1"/>
</dbReference>
<feature type="domain" description="Methyltransferase type 11" evidence="4">
    <location>
        <begin position="44"/>
        <end position="132"/>
    </location>
</feature>
<evidence type="ECO:0000313" key="6">
    <source>
        <dbReference type="Proteomes" id="UP001501570"/>
    </source>
</evidence>
<evidence type="ECO:0000256" key="2">
    <source>
        <dbReference type="ARBA" id="ARBA00022603"/>
    </source>
</evidence>
<dbReference type="InterPro" id="IPR029063">
    <property type="entry name" value="SAM-dependent_MTases_sf"/>
</dbReference>
<dbReference type="InterPro" id="IPR051052">
    <property type="entry name" value="Diverse_substrate_MTase"/>
</dbReference>
<dbReference type="CDD" id="cd02440">
    <property type="entry name" value="AdoMet_MTases"/>
    <property type="match status" value="1"/>
</dbReference>
<dbReference type="GO" id="GO:0032259">
    <property type="term" value="P:methylation"/>
    <property type="evidence" value="ECO:0007669"/>
    <property type="project" value="UniProtKB-KW"/>
</dbReference>
<evidence type="ECO:0000256" key="1">
    <source>
        <dbReference type="ARBA" id="ARBA00008361"/>
    </source>
</evidence>
<keyword evidence="2 5" id="KW-0489">Methyltransferase</keyword>
<dbReference type="Gene3D" id="3.40.50.150">
    <property type="entry name" value="Vaccinia Virus protein VP39"/>
    <property type="match status" value="1"/>
</dbReference>
<comment type="similarity">
    <text evidence="1">Belongs to the methyltransferase superfamily.</text>
</comment>
<comment type="caution">
    <text evidence="5">The sequence shown here is derived from an EMBL/GenBank/DDBJ whole genome shotgun (WGS) entry which is preliminary data.</text>
</comment>
<protein>
    <submittedName>
        <fullName evidence="5">Class I SAM-dependent methyltransferase</fullName>
    </submittedName>
</protein>
<dbReference type="GO" id="GO:0008168">
    <property type="term" value="F:methyltransferase activity"/>
    <property type="evidence" value="ECO:0007669"/>
    <property type="project" value="UniProtKB-KW"/>
</dbReference>
<dbReference type="EMBL" id="BAABJQ010000044">
    <property type="protein sequence ID" value="GAA5200612.1"/>
    <property type="molecule type" value="Genomic_DNA"/>
</dbReference>
<evidence type="ECO:0000259" key="4">
    <source>
        <dbReference type="Pfam" id="PF08241"/>
    </source>
</evidence>
<name>A0ABP9ST23_9ACTN</name>
<organism evidence="5 6">
    <name type="scientific">Rugosimonospora acidiphila</name>
    <dbReference type="NCBI Taxonomy" id="556531"/>
    <lineage>
        <taxon>Bacteria</taxon>
        <taxon>Bacillati</taxon>
        <taxon>Actinomycetota</taxon>
        <taxon>Actinomycetes</taxon>
        <taxon>Micromonosporales</taxon>
        <taxon>Micromonosporaceae</taxon>
        <taxon>Rugosimonospora</taxon>
    </lineage>
</organism>
<evidence type="ECO:0000256" key="3">
    <source>
        <dbReference type="ARBA" id="ARBA00022679"/>
    </source>
</evidence>
<keyword evidence="3" id="KW-0808">Transferase</keyword>
<dbReference type="PANTHER" id="PTHR44942:SF4">
    <property type="entry name" value="METHYLTRANSFERASE TYPE 11 DOMAIN-CONTAINING PROTEIN"/>
    <property type="match status" value="1"/>
</dbReference>